<evidence type="ECO:0000256" key="10">
    <source>
        <dbReference type="PROSITE-ProRule" id="PRU10056"/>
    </source>
</evidence>
<feature type="binding site" evidence="9">
    <location>
        <position position="92"/>
    </location>
    <ligand>
        <name>substrate</name>
    </ligand>
</feature>
<dbReference type="GO" id="GO:0004553">
    <property type="term" value="F:hydrolase activity, hydrolyzing O-glycosyl compounds"/>
    <property type="evidence" value="ECO:0007669"/>
    <property type="project" value="InterPro"/>
</dbReference>
<reference evidence="13 14" key="1">
    <citation type="submission" date="2016-10" db="EMBL/GenBank/DDBJ databases">
        <authorList>
            <person name="de Groot N.N."/>
        </authorList>
    </citation>
    <scope>NUCLEOTIDE SEQUENCE [LARGE SCALE GENOMIC DNA]</scope>
    <source>
        <strain evidence="13 14">DSM 44149</strain>
    </source>
</reference>
<dbReference type="OrthoDB" id="309899at2"/>
<dbReference type="AlphaFoldDB" id="A0A1H0CFJ7"/>
<feature type="binding site" evidence="9">
    <location>
        <position position="313"/>
    </location>
    <ligand>
        <name>substrate</name>
    </ligand>
</feature>
<dbReference type="PRINTS" id="PR00733">
    <property type="entry name" value="GLHYDRLASE6"/>
</dbReference>
<evidence type="ECO:0000256" key="3">
    <source>
        <dbReference type="ARBA" id="ARBA00023001"/>
    </source>
</evidence>
<dbReference type="InterPro" id="IPR036434">
    <property type="entry name" value="Beta_cellobiohydrolase_sf"/>
</dbReference>
<evidence type="ECO:0000256" key="1">
    <source>
        <dbReference type="ARBA" id="ARBA00022729"/>
    </source>
</evidence>
<sequence>MRRRRVRLLVAGMAAALLLTACGTGPDPVPPPDRSDRNSSRAPNPVPSPLASGTFFYVDPEANVVSWLRNNREDGRAPLIEQRIAGQATARWIGAGENTHGRVSGFVSGAYARGQLPLLVAYNIPNRDCGNHSAGGARSADEYLRWIDVVGRAIGDRPALLILEPDAVIHLSCLDEAQRQERKRILTAAVSALNRLATSTWVYLDGGDGAQNPAAQVAAGLAESGIGAGARGFAVNVSNFNSTDDATRYAAQLKRILADQHSVDAGFVVDTSRNGNGSDGTWCNPGGRSLGAPPQVGGPGGADALLWVKRPGESDGDCGVGAGTSSGAFYPELAMRLINGD</sequence>
<accession>A0A1H0CFJ7</accession>
<evidence type="ECO:0000256" key="2">
    <source>
        <dbReference type="ARBA" id="ARBA00022801"/>
    </source>
</evidence>
<feature type="region of interest" description="Disordered" evidence="12">
    <location>
        <begin position="22"/>
        <end position="47"/>
    </location>
</feature>
<dbReference type="SUPFAM" id="SSF51989">
    <property type="entry name" value="Glycosyl hydrolases family 6, cellulases"/>
    <property type="match status" value="1"/>
</dbReference>
<keyword evidence="7 11" id="KW-0624">Polysaccharide degradation</keyword>
<protein>
    <recommendedName>
        <fullName evidence="11">Glucanase</fullName>
        <ecNumber evidence="11">3.2.1.-</ecNumber>
    </recommendedName>
</protein>
<feature type="chain" id="PRO_5039754428" description="Glucanase" evidence="11">
    <location>
        <begin position="24"/>
        <end position="341"/>
    </location>
</feature>
<evidence type="ECO:0000256" key="12">
    <source>
        <dbReference type="SAM" id="MobiDB-lite"/>
    </source>
</evidence>
<feature type="binding site" evidence="9">
    <location>
        <position position="282"/>
    </location>
    <ligand>
        <name>substrate</name>
    </ligand>
</feature>
<organism evidence="13 14">
    <name type="scientific">Allokutzneria albata</name>
    <name type="common">Kibdelosporangium albatum</name>
    <dbReference type="NCBI Taxonomy" id="211114"/>
    <lineage>
        <taxon>Bacteria</taxon>
        <taxon>Bacillati</taxon>
        <taxon>Actinomycetota</taxon>
        <taxon>Actinomycetes</taxon>
        <taxon>Pseudonocardiales</taxon>
        <taxon>Pseudonocardiaceae</taxon>
        <taxon>Allokutzneria</taxon>
    </lineage>
</organism>
<dbReference type="Gene3D" id="3.20.20.40">
    <property type="entry name" value="1, 4-beta cellobiohydrolase"/>
    <property type="match status" value="1"/>
</dbReference>
<dbReference type="PIRSF" id="PIRSF001100">
    <property type="entry name" value="Beta_cellobiohydrolase"/>
    <property type="match status" value="1"/>
</dbReference>
<keyword evidence="2 11" id="KW-0378">Hydrolase</keyword>
<dbReference type="PANTHER" id="PTHR34876:SF4">
    <property type="entry name" value="1,4-BETA-D-GLUCAN CELLOBIOHYDROLASE C-RELATED"/>
    <property type="match status" value="1"/>
</dbReference>
<evidence type="ECO:0000256" key="5">
    <source>
        <dbReference type="ARBA" id="ARBA00023277"/>
    </source>
</evidence>
<dbReference type="PROSITE" id="PS00655">
    <property type="entry name" value="GLYCOSYL_HYDROL_F6_1"/>
    <property type="match status" value="1"/>
</dbReference>
<dbReference type="Pfam" id="PF01341">
    <property type="entry name" value="Glyco_hydro_6"/>
    <property type="match status" value="1"/>
</dbReference>
<feature type="binding site" evidence="9">
    <location>
        <position position="239"/>
    </location>
    <ligand>
        <name>substrate</name>
    </ligand>
</feature>
<dbReference type="Proteomes" id="UP000183376">
    <property type="component" value="Chromosome I"/>
</dbReference>
<proteinExistence type="inferred from homology"/>
<dbReference type="InterPro" id="IPR016288">
    <property type="entry name" value="Beta_cellobiohydrolase"/>
</dbReference>
<gene>
    <name evidence="13" type="ORF">SAMN04489726_7201</name>
</gene>
<evidence type="ECO:0000256" key="7">
    <source>
        <dbReference type="ARBA" id="ARBA00023326"/>
    </source>
</evidence>
<feature type="signal peptide" evidence="11">
    <location>
        <begin position="1"/>
        <end position="23"/>
    </location>
</feature>
<name>A0A1H0CFJ7_ALLAB</name>
<dbReference type="EMBL" id="LT629701">
    <property type="protein sequence ID" value="SDN56684.1"/>
    <property type="molecule type" value="Genomic_DNA"/>
</dbReference>
<dbReference type="STRING" id="211114.SAMN04489726_7201"/>
<comment type="similarity">
    <text evidence="11">Belongs to the glycosyl hydrolase family 6.</text>
</comment>
<evidence type="ECO:0000256" key="8">
    <source>
        <dbReference type="PIRSR" id="PIRSR001100-1"/>
    </source>
</evidence>
<evidence type="ECO:0000313" key="13">
    <source>
        <dbReference type="EMBL" id="SDN56684.1"/>
    </source>
</evidence>
<dbReference type="GO" id="GO:0030245">
    <property type="term" value="P:cellulose catabolic process"/>
    <property type="evidence" value="ECO:0007669"/>
    <property type="project" value="UniProtKB-KW"/>
</dbReference>
<keyword evidence="14" id="KW-1185">Reference proteome</keyword>
<dbReference type="RefSeq" id="WP_030431111.1">
    <property type="nucleotide sequence ID" value="NZ_JOEF01000017.1"/>
</dbReference>
<evidence type="ECO:0000313" key="14">
    <source>
        <dbReference type="Proteomes" id="UP000183376"/>
    </source>
</evidence>
<feature type="active site" description="Proton donor" evidence="8">
    <location>
        <position position="166"/>
    </location>
</feature>
<dbReference type="PANTHER" id="PTHR34876">
    <property type="match status" value="1"/>
</dbReference>
<dbReference type="EC" id="3.2.1.-" evidence="11"/>
<evidence type="ECO:0000256" key="4">
    <source>
        <dbReference type="ARBA" id="ARBA00023157"/>
    </source>
</evidence>
<keyword evidence="5 11" id="KW-0119">Carbohydrate metabolism</keyword>
<keyword evidence="4" id="KW-1015">Disulfide bond</keyword>
<dbReference type="eggNOG" id="COG5297">
    <property type="taxonomic scope" value="Bacteria"/>
</dbReference>
<feature type="active site" description="Proton acceptor" evidence="8">
    <location>
        <position position="315"/>
    </location>
</feature>
<dbReference type="InterPro" id="IPR001524">
    <property type="entry name" value="Glyco_hydro_6_CS"/>
</dbReference>
<feature type="binding site" evidence="9">
    <location>
        <position position="309"/>
    </location>
    <ligand>
        <name>substrate</name>
    </ligand>
</feature>
<keyword evidence="3 11" id="KW-0136">Cellulose degradation</keyword>
<keyword evidence="6 11" id="KW-0326">Glycosidase</keyword>
<evidence type="ECO:0000256" key="11">
    <source>
        <dbReference type="RuleBase" id="RU361186"/>
    </source>
</evidence>
<keyword evidence="1 11" id="KW-0732">Signal</keyword>
<evidence type="ECO:0000256" key="6">
    <source>
        <dbReference type="ARBA" id="ARBA00023295"/>
    </source>
</evidence>
<feature type="active site" evidence="10">
    <location>
        <position position="128"/>
    </location>
</feature>
<evidence type="ECO:0000256" key="9">
    <source>
        <dbReference type="PIRSR" id="PIRSR001100-2"/>
    </source>
</evidence>
<dbReference type="PROSITE" id="PS51257">
    <property type="entry name" value="PROKAR_LIPOPROTEIN"/>
    <property type="match status" value="1"/>
</dbReference>